<name>A0A098S258_9BACT</name>
<dbReference type="Pfam" id="PF22660">
    <property type="entry name" value="RS_preATP-grasp-like"/>
    <property type="match status" value="1"/>
</dbReference>
<comment type="catalytic activity">
    <reaction evidence="6 7">
        <text>5-amino-1-(5-phospho-beta-D-ribosyl)imidazole + hydrogencarbonate + ATP = 5-carboxyamino-1-(5-phospho-D-ribosyl)imidazole + ADP + phosphate + 2 H(+)</text>
        <dbReference type="Rhea" id="RHEA:19317"/>
        <dbReference type="ChEBI" id="CHEBI:15378"/>
        <dbReference type="ChEBI" id="CHEBI:17544"/>
        <dbReference type="ChEBI" id="CHEBI:30616"/>
        <dbReference type="ChEBI" id="CHEBI:43474"/>
        <dbReference type="ChEBI" id="CHEBI:58730"/>
        <dbReference type="ChEBI" id="CHEBI:137981"/>
        <dbReference type="ChEBI" id="CHEBI:456216"/>
        <dbReference type="EC" id="6.3.4.18"/>
    </reaction>
</comment>
<comment type="subunit">
    <text evidence="6 7">Homodimer.</text>
</comment>
<keyword evidence="3" id="KW-0210">Decarboxylase</keyword>
<comment type="caution">
    <text evidence="6">Lacks conserved residue(s) required for the propagation of feature annotation.</text>
</comment>
<dbReference type="SUPFAM" id="SSF51246">
    <property type="entry name" value="Rudiment single hybrid motif"/>
    <property type="match status" value="1"/>
</dbReference>
<keyword evidence="2 6" id="KW-0658">Purine biosynthesis</keyword>
<gene>
    <name evidence="6 7" type="primary">purK</name>
    <name evidence="9" type="ORF">IX84_22620</name>
</gene>
<evidence type="ECO:0000256" key="1">
    <source>
        <dbReference type="ARBA" id="ARBA00022741"/>
    </source>
</evidence>
<dbReference type="FunFam" id="3.30.470.20:FF:000037">
    <property type="entry name" value="Phosphoribosylaminoimidazole carboxylase, chloroplastic"/>
    <property type="match status" value="1"/>
</dbReference>
<dbReference type="InterPro" id="IPR005875">
    <property type="entry name" value="PurK"/>
</dbReference>
<dbReference type="OrthoDB" id="9804625at2"/>
<evidence type="ECO:0000256" key="6">
    <source>
        <dbReference type="HAMAP-Rule" id="MF_01928"/>
    </source>
</evidence>
<comment type="function">
    <text evidence="7">Catalyzes the ATP-dependent conversion of 5-aminoimidazole ribonucleotide (AIR) and HCO(3)- to N5-carboxyaminoimidazole ribonucleotide (N5-CAIR).</text>
</comment>
<keyword evidence="6 7" id="KW-0436">Ligase</keyword>
<dbReference type="InterPro" id="IPR013815">
    <property type="entry name" value="ATP_grasp_subdomain_1"/>
</dbReference>
<dbReference type="EMBL" id="JPOS01000081">
    <property type="protein sequence ID" value="KGE86220.1"/>
    <property type="molecule type" value="Genomic_DNA"/>
</dbReference>
<comment type="similarity">
    <text evidence="6 7">Belongs to the PurK/PurT family.</text>
</comment>
<dbReference type="GO" id="GO:0005829">
    <property type="term" value="C:cytosol"/>
    <property type="evidence" value="ECO:0007669"/>
    <property type="project" value="TreeGrafter"/>
</dbReference>
<evidence type="ECO:0000256" key="4">
    <source>
        <dbReference type="ARBA" id="ARBA00022840"/>
    </source>
</evidence>
<dbReference type="GO" id="GO:0005524">
    <property type="term" value="F:ATP binding"/>
    <property type="evidence" value="ECO:0007669"/>
    <property type="project" value="UniProtKB-UniRule"/>
</dbReference>
<organism evidence="9 10">
    <name type="scientific">Phaeodactylibacter xiamenensis</name>
    <dbReference type="NCBI Taxonomy" id="1524460"/>
    <lineage>
        <taxon>Bacteria</taxon>
        <taxon>Pseudomonadati</taxon>
        <taxon>Bacteroidota</taxon>
        <taxon>Saprospiria</taxon>
        <taxon>Saprospirales</taxon>
        <taxon>Haliscomenobacteraceae</taxon>
        <taxon>Phaeodactylibacter</taxon>
    </lineage>
</organism>
<dbReference type="NCBIfam" id="NF004679">
    <property type="entry name" value="PRK06019.1-5"/>
    <property type="match status" value="1"/>
</dbReference>
<comment type="caution">
    <text evidence="9">The sequence shown here is derived from an EMBL/GenBank/DDBJ whole genome shotgun (WGS) entry which is preliminary data.</text>
</comment>
<evidence type="ECO:0000256" key="3">
    <source>
        <dbReference type="ARBA" id="ARBA00022793"/>
    </source>
</evidence>
<dbReference type="GO" id="GO:0034028">
    <property type="term" value="F:5-(carboxyamino)imidazole ribonucleotide synthase activity"/>
    <property type="evidence" value="ECO:0007669"/>
    <property type="project" value="UniProtKB-UniRule"/>
</dbReference>
<dbReference type="Pfam" id="PF02222">
    <property type="entry name" value="ATP-grasp"/>
    <property type="match status" value="1"/>
</dbReference>
<dbReference type="NCBIfam" id="TIGR01161">
    <property type="entry name" value="purK"/>
    <property type="match status" value="1"/>
</dbReference>
<comment type="function">
    <text evidence="6">Catalyzes the ATP-dependent conversion of 5-aminoimidazole ribonucleotide (AIR) and HCO(3)(-) to N5-carboxyaminoimidazole ribonucleotide (N5-CAIR).</text>
</comment>
<sequence>MAYQDSILHPGFKVGVLGGGQLGKMMAQAANNWHLPLFLLDTDNSFPAGRVSPFFTAGNFKDYDDVYQFGKDKQVLTIEIEHVNTEALHQLEKEGVKVHPAPAKLDIIKDKGLQKQFYAEHNIPTSPFALYTNEEAVRKAVASGERSLPFVQKSRTAGYDGRGVSIIRSEADLEEKLLPGPCMIEDLVEMDKEIAVIVARNESGQTQAFPAVEMAFNPEANLVEFLFCPANISKEVEAKAEALAAEVINAYGICGLLAVELFLDKEGNLLVNEVAPRPHNSGHHTIDSCYTSQFEQHLRAILNLPLGSTKMKSPSVMVNLLGAPGHTGPAYYKHLEECLKIEGAHFHLYGKSTTKPFRKMGHATIVDESLERAVGKARWIQEKLEIVSGS</sequence>
<feature type="binding site" evidence="6">
    <location>
        <begin position="185"/>
        <end position="188"/>
    </location>
    <ligand>
        <name>ATP</name>
        <dbReference type="ChEBI" id="CHEBI:30616"/>
    </ligand>
</feature>
<keyword evidence="4 6" id="KW-0067">ATP-binding</keyword>
<dbReference type="InterPro" id="IPR011054">
    <property type="entry name" value="Rudment_hybrid_motif"/>
</dbReference>
<feature type="binding site" evidence="6">
    <location>
        <position position="193"/>
    </location>
    <ligand>
        <name>ATP</name>
        <dbReference type="ChEBI" id="CHEBI:30616"/>
    </ligand>
</feature>
<feature type="domain" description="ATP-grasp" evidence="8">
    <location>
        <begin position="115"/>
        <end position="302"/>
    </location>
</feature>
<dbReference type="Gene3D" id="3.30.1490.20">
    <property type="entry name" value="ATP-grasp fold, A domain"/>
    <property type="match status" value="1"/>
</dbReference>
<dbReference type="HAMAP" id="MF_01928">
    <property type="entry name" value="PurK"/>
    <property type="match status" value="1"/>
</dbReference>
<dbReference type="InterPro" id="IPR003135">
    <property type="entry name" value="ATP-grasp_carboxylate-amine"/>
</dbReference>
<dbReference type="InterPro" id="IPR040686">
    <property type="entry name" value="PurK_C"/>
</dbReference>
<keyword evidence="5" id="KW-0456">Lyase</keyword>
<dbReference type="STRING" id="1524460.IX84_22620"/>
<dbReference type="PANTHER" id="PTHR11609:SF5">
    <property type="entry name" value="PHOSPHORIBOSYLAMINOIMIDAZOLE CARBOXYLASE"/>
    <property type="match status" value="1"/>
</dbReference>
<dbReference type="InterPro" id="IPR016185">
    <property type="entry name" value="PreATP-grasp_dom_sf"/>
</dbReference>
<protein>
    <recommendedName>
        <fullName evidence="6 7">N5-carboxyaminoimidazole ribonucleotide synthase</fullName>
        <shortName evidence="6 7">N5-CAIR synthase</shortName>
        <ecNumber evidence="6 7">6.3.4.18</ecNumber>
    </recommendedName>
    <alternativeName>
        <fullName evidence="6 7">5-(carboxyamino)imidazole ribonucleotide synthetase</fullName>
    </alternativeName>
</protein>
<dbReference type="UniPathway" id="UPA00074">
    <property type="reaction ID" value="UER00942"/>
</dbReference>
<dbReference type="EC" id="6.3.4.18" evidence="6 7"/>
<dbReference type="GO" id="GO:0046872">
    <property type="term" value="F:metal ion binding"/>
    <property type="evidence" value="ECO:0007669"/>
    <property type="project" value="InterPro"/>
</dbReference>
<feature type="binding site" evidence="6">
    <location>
        <position position="153"/>
    </location>
    <ligand>
        <name>ATP</name>
        <dbReference type="ChEBI" id="CHEBI:30616"/>
    </ligand>
</feature>
<dbReference type="GO" id="GO:0004638">
    <property type="term" value="F:phosphoribosylaminoimidazole carboxylase activity"/>
    <property type="evidence" value="ECO:0007669"/>
    <property type="project" value="InterPro"/>
</dbReference>
<dbReference type="InterPro" id="IPR011761">
    <property type="entry name" value="ATP-grasp"/>
</dbReference>
<dbReference type="PROSITE" id="PS50975">
    <property type="entry name" value="ATP_GRASP"/>
    <property type="match status" value="1"/>
</dbReference>
<keyword evidence="10" id="KW-1185">Reference proteome</keyword>
<dbReference type="RefSeq" id="WP_044225681.1">
    <property type="nucleotide sequence ID" value="NZ_JBKAGJ010000013.1"/>
</dbReference>
<keyword evidence="1 6" id="KW-0547">Nucleotide-binding</keyword>
<dbReference type="SUPFAM" id="SSF52440">
    <property type="entry name" value="PreATP-grasp domain"/>
    <property type="match status" value="1"/>
</dbReference>
<dbReference type="SUPFAM" id="SSF56059">
    <property type="entry name" value="Glutathione synthetase ATP-binding domain-like"/>
    <property type="match status" value="1"/>
</dbReference>
<accession>A0A098S258</accession>
<dbReference type="Gene3D" id="3.30.470.20">
    <property type="entry name" value="ATP-grasp fold, B domain"/>
    <property type="match status" value="1"/>
</dbReference>
<feature type="binding site" evidence="6">
    <location>
        <position position="111"/>
    </location>
    <ligand>
        <name>ATP</name>
        <dbReference type="ChEBI" id="CHEBI:30616"/>
    </ligand>
</feature>
<evidence type="ECO:0000256" key="5">
    <source>
        <dbReference type="ARBA" id="ARBA00023239"/>
    </source>
</evidence>
<dbReference type="AlphaFoldDB" id="A0A098S258"/>
<proteinExistence type="inferred from homology"/>
<evidence type="ECO:0000256" key="2">
    <source>
        <dbReference type="ARBA" id="ARBA00022755"/>
    </source>
</evidence>
<dbReference type="PANTHER" id="PTHR11609">
    <property type="entry name" value="PURINE BIOSYNTHESIS PROTEIN 6/7, PUR6/7"/>
    <property type="match status" value="1"/>
</dbReference>
<dbReference type="GO" id="GO:0006189">
    <property type="term" value="P:'de novo' IMP biosynthetic process"/>
    <property type="evidence" value="ECO:0007669"/>
    <property type="project" value="UniProtKB-UniRule"/>
</dbReference>
<dbReference type="Pfam" id="PF17769">
    <property type="entry name" value="PurK_C"/>
    <property type="match status" value="1"/>
</dbReference>
<evidence type="ECO:0000313" key="9">
    <source>
        <dbReference type="EMBL" id="KGE86220.1"/>
    </source>
</evidence>
<dbReference type="Proteomes" id="UP000029736">
    <property type="component" value="Unassembled WGS sequence"/>
</dbReference>
<evidence type="ECO:0000313" key="10">
    <source>
        <dbReference type="Proteomes" id="UP000029736"/>
    </source>
</evidence>
<dbReference type="InterPro" id="IPR054350">
    <property type="entry name" value="PurT/PurK_preATP-grasp"/>
</dbReference>
<reference evidence="9 10" key="1">
    <citation type="journal article" date="2014" name="Int. J. Syst. Evol. Microbiol.">
        <title>Phaeodactylibacter xiamenensis gen. nov., sp. nov., a member of the family Saprospiraceae isolated from the marine alga Phaeodactylum tricornutum.</title>
        <authorList>
            <person name="Chen Z.Jr."/>
            <person name="Lei X."/>
            <person name="Lai Q."/>
            <person name="Li Y."/>
            <person name="Zhang B."/>
            <person name="Zhang J."/>
            <person name="Zhang H."/>
            <person name="Yang L."/>
            <person name="Zheng W."/>
            <person name="Tian Y."/>
            <person name="Yu Z."/>
            <person name="Xu H.Jr."/>
            <person name="Zheng T."/>
        </authorList>
    </citation>
    <scope>NUCLEOTIDE SEQUENCE [LARGE SCALE GENOMIC DNA]</scope>
    <source>
        <strain evidence="9 10">KD52</strain>
    </source>
</reference>
<evidence type="ECO:0000256" key="7">
    <source>
        <dbReference type="RuleBase" id="RU361200"/>
    </source>
</evidence>
<comment type="pathway">
    <text evidence="6 7">Purine metabolism; IMP biosynthesis via de novo pathway; 5-amino-1-(5-phospho-D-ribosyl)imidazole-4-carboxylate from 5-amino-1-(5-phospho-D-ribosyl)imidazole (N5-CAIR route): step 1/2.</text>
</comment>
<feature type="binding site" evidence="6">
    <location>
        <begin position="272"/>
        <end position="273"/>
    </location>
    <ligand>
        <name>ATP</name>
        <dbReference type="ChEBI" id="CHEBI:30616"/>
    </ligand>
</feature>
<evidence type="ECO:0000259" key="8">
    <source>
        <dbReference type="PROSITE" id="PS50975"/>
    </source>
</evidence>
<dbReference type="Gene3D" id="3.40.50.20">
    <property type="match status" value="1"/>
</dbReference>